<keyword evidence="8" id="KW-1185">Reference proteome</keyword>
<accession>A0AAD8Z6R7</accession>
<evidence type="ECO:0000256" key="3">
    <source>
        <dbReference type="ARBA" id="ARBA00004496"/>
    </source>
</evidence>
<dbReference type="AlphaFoldDB" id="A0AAD8Z6R7"/>
<dbReference type="GO" id="GO:0005737">
    <property type="term" value="C:cytoplasm"/>
    <property type="evidence" value="ECO:0007669"/>
    <property type="project" value="UniProtKB-SubCell"/>
</dbReference>
<evidence type="ECO:0000256" key="4">
    <source>
        <dbReference type="ARBA" id="ARBA00021436"/>
    </source>
</evidence>
<sequence length="301" mass="34403">MEEDQAAAAFDSSVTDFHTYEDFLDSQITSLDLYYLEDEELARQLVELGYRGSGSVLKREEFEARKAAAEAFRLSMRNQQRTLASAGKELKDNFLRALAEREEANRSGKMTMSSSTISSELVETSGTPIYCLEKTGQKWSSWKSCSQKAVPLTWKQACLDPDHCEHSIPWARAIPRKVVSIIFIRDQNSLGQEISGYIDYSHRLRSEDFEPYFSGKKRFLPKPTDLSFYNWKTQVSVSNTTANYQVIAENSTSLLFQNRRDRKMVNVDPKASPGDNSSRSPIQSDLYMHVVIFDHITRMKV</sequence>
<comment type="caution">
    <text evidence="7">The sequence shown here is derived from an EMBL/GenBank/DDBJ whole genome shotgun (WGS) entry which is preliminary data.</text>
</comment>
<dbReference type="EMBL" id="JAROKS010000019">
    <property type="protein sequence ID" value="KAK1792398.1"/>
    <property type="molecule type" value="Genomic_DNA"/>
</dbReference>
<name>A0AAD8Z6R7_9TELE</name>
<evidence type="ECO:0000256" key="2">
    <source>
        <dbReference type="ARBA" id="ARBA00004123"/>
    </source>
</evidence>
<dbReference type="PANTHER" id="PTHR33588:SF1">
    <property type="entry name" value="CILIA- AND FLAGELLA-ASSOCIATED PROTEIN 299"/>
    <property type="match status" value="1"/>
</dbReference>
<dbReference type="Pfam" id="PF14713">
    <property type="entry name" value="DUF4464"/>
    <property type="match status" value="2"/>
</dbReference>
<reference evidence="7" key="1">
    <citation type="submission" date="2023-03" db="EMBL/GenBank/DDBJ databases">
        <title>Electrophorus voltai genome.</title>
        <authorList>
            <person name="Bian C."/>
        </authorList>
    </citation>
    <scope>NUCLEOTIDE SEQUENCE</scope>
    <source>
        <strain evidence="7">CB-2022</strain>
        <tissue evidence="7">Muscle</tissue>
    </source>
</reference>
<dbReference type="PANTHER" id="PTHR33588">
    <property type="entry name" value="CILIA- AND FLAGELLA-ASSOCIATED PROTEIN 299"/>
    <property type="match status" value="1"/>
</dbReference>
<dbReference type="InterPro" id="IPR027887">
    <property type="entry name" value="DUF4464"/>
</dbReference>
<keyword evidence="6" id="KW-0539">Nucleus</keyword>
<evidence type="ECO:0000256" key="1">
    <source>
        <dbReference type="ARBA" id="ARBA00003056"/>
    </source>
</evidence>
<evidence type="ECO:0000313" key="8">
    <source>
        <dbReference type="Proteomes" id="UP001239994"/>
    </source>
</evidence>
<evidence type="ECO:0000313" key="7">
    <source>
        <dbReference type="EMBL" id="KAK1792398.1"/>
    </source>
</evidence>
<gene>
    <name evidence="7" type="ORF">P4O66_012348</name>
</gene>
<organism evidence="7 8">
    <name type="scientific">Electrophorus voltai</name>
    <dbReference type="NCBI Taxonomy" id="2609070"/>
    <lineage>
        <taxon>Eukaryota</taxon>
        <taxon>Metazoa</taxon>
        <taxon>Chordata</taxon>
        <taxon>Craniata</taxon>
        <taxon>Vertebrata</taxon>
        <taxon>Euteleostomi</taxon>
        <taxon>Actinopterygii</taxon>
        <taxon>Neopterygii</taxon>
        <taxon>Teleostei</taxon>
        <taxon>Ostariophysi</taxon>
        <taxon>Gymnotiformes</taxon>
        <taxon>Gymnotoidei</taxon>
        <taxon>Gymnotidae</taxon>
        <taxon>Electrophorus</taxon>
    </lineage>
</organism>
<dbReference type="GO" id="GO:0005634">
    <property type="term" value="C:nucleus"/>
    <property type="evidence" value="ECO:0007669"/>
    <property type="project" value="UniProtKB-SubCell"/>
</dbReference>
<keyword evidence="5" id="KW-0963">Cytoplasm</keyword>
<evidence type="ECO:0000256" key="5">
    <source>
        <dbReference type="ARBA" id="ARBA00022490"/>
    </source>
</evidence>
<comment type="function">
    <text evidence="1">May be involved in spermatogenesis.</text>
</comment>
<proteinExistence type="predicted"/>
<protein>
    <recommendedName>
        <fullName evidence="4">Cilia- and flagella-associated protein 299</fullName>
    </recommendedName>
</protein>
<evidence type="ECO:0000256" key="6">
    <source>
        <dbReference type="ARBA" id="ARBA00023242"/>
    </source>
</evidence>
<comment type="subcellular location">
    <subcellularLocation>
        <location evidence="3">Cytoplasm</location>
    </subcellularLocation>
    <subcellularLocation>
        <location evidence="2">Nucleus</location>
    </subcellularLocation>
</comment>
<dbReference type="Proteomes" id="UP001239994">
    <property type="component" value="Unassembled WGS sequence"/>
</dbReference>